<dbReference type="PANTHER" id="PTHR43065">
    <property type="entry name" value="SENSOR HISTIDINE KINASE"/>
    <property type="match status" value="1"/>
</dbReference>
<dbReference type="PRINTS" id="PR00344">
    <property type="entry name" value="BCTRLSENSOR"/>
</dbReference>
<dbReference type="InterPro" id="IPR005467">
    <property type="entry name" value="His_kinase_dom"/>
</dbReference>
<dbReference type="InterPro" id="IPR035965">
    <property type="entry name" value="PAS-like_dom_sf"/>
</dbReference>
<sequence>MSLKTKLVMAITSLVFLIAATLSLVYLHQLLKAAVQQSYDTNILVARQIRYALQLALESGLKDRVVNPNDPQQLRDLAASAVRDNAALIAVVNAVNRYSPTVNDISIGDSRGRALLTTGATAEDQPLPSRPDYDGLRESDAVTLLRTVFGPPRVFDIVLPIDRNGQPFVSVRVGVRTSLLRALYQPWITAAISLMGLALGTALVVAFLLGNLALSPMEELSHRLDYWTQSGEAGTEKRTDAVLRVTHKIEQIGQRMRSVEDVFSALKENVNQVLGNLQDGLLLFTGDGRVVLVSTAATRFLYQPQEALLGRHAEEIFDHSTVLGKVIRDAWDKGATLIQQEVMTETGARMVVSLDFIHGGDSERGLGALLTLHDQESVEALESELEVSRRLSAIGRLTSGVGHEVKNPINAIVVHLELLRNKLGESASGADRHLQVIDSEIRRLDRVVQMLVDFSRPVEVRLVEQDLRYVVTDVVNLTGEELALRKVHLRFQMPAVALMAKIDFDLLKQALLNVIQNGAHAMPQGGNLDVFLAEEEKMALLRIRDEGVGIPAEMQEKIFNLYYTTKKEGSGIGLAMTYRILQLHHGDIRVQSEIGRGTEFQMRIPLVPADRGRRQPPSVALEMTKG</sequence>
<dbReference type="InterPro" id="IPR036097">
    <property type="entry name" value="HisK_dim/P_sf"/>
</dbReference>
<keyword evidence="7" id="KW-1133">Transmembrane helix</keyword>
<proteinExistence type="predicted"/>
<feature type="domain" description="Histidine kinase" evidence="8">
    <location>
        <begin position="400"/>
        <end position="608"/>
    </location>
</feature>
<evidence type="ECO:0000256" key="3">
    <source>
        <dbReference type="ARBA" id="ARBA00022741"/>
    </source>
</evidence>
<dbReference type="SUPFAM" id="SSF47384">
    <property type="entry name" value="Homodimeric domain of signal transducing histidine kinase"/>
    <property type="match status" value="1"/>
</dbReference>
<dbReference type="Pfam" id="PF00512">
    <property type="entry name" value="HisKA"/>
    <property type="match status" value="1"/>
</dbReference>
<gene>
    <name evidence="9" type="ORF">CARN3_1287</name>
</gene>
<keyword evidence="4 9" id="KW-0418">Kinase</keyword>
<keyword evidence="7" id="KW-0472">Membrane</keyword>
<dbReference type="SUPFAM" id="SSF55785">
    <property type="entry name" value="PYP-like sensor domain (PAS domain)"/>
    <property type="match status" value="1"/>
</dbReference>
<evidence type="ECO:0000259" key="8">
    <source>
        <dbReference type="PROSITE" id="PS50109"/>
    </source>
</evidence>
<dbReference type="Gene3D" id="3.30.565.10">
    <property type="entry name" value="Histidine kinase-like ATPase, C-terminal domain"/>
    <property type="match status" value="1"/>
</dbReference>
<evidence type="ECO:0000256" key="5">
    <source>
        <dbReference type="ARBA" id="ARBA00022840"/>
    </source>
</evidence>
<dbReference type="EMBL" id="CABN01000116">
    <property type="protein sequence ID" value="CBI00276.1"/>
    <property type="molecule type" value="Genomic_DNA"/>
</dbReference>
<accession>E6PZB7</accession>
<evidence type="ECO:0000256" key="2">
    <source>
        <dbReference type="ARBA" id="ARBA00022679"/>
    </source>
</evidence>
<keyword evidence="2 9" id="KW-0808">Transferase</keyword>
<dbReference type="PANTHER" id="PTHR43065:SF10">
    <property type="entry name" value="PEROXIDE STRESS-ACTIVATED HISTIDINE KINASE MAK3"/>
    <property type="match status" value="1"/>
</dbReference>
<keyword evidence="1" id="KW-0597">Phosphoprotein</keyword>
<organism evidence="9">
    <name type="scientific">mine drainage metagenome</name>
    <dbReference type="NCBI Taxonomy" id="410659"/>
    <lineage>
        <taxon>unclassified sequences</taxon>
        <taxon>metagenomes</taxon>
        <taxon>ecological metagenomes</taxon>
    </lineage>
</organism>
<dbReference type="InterPro" id="IPR013656">
    <property type="entry name" value="PAS_4"/>
</dbReference>
<dbReference type="AlphaFoldDB" id="E6PZB7"/>
<name>E6PZB7_9ZZZZ</name>
<keyword evidence="3" id="KW-0547">Nucleotide-binding</keyword>
<evidence type="ECO:0000313" key="9">
    <source>
        <dbReference type="EMBL" id="CBI00276.1"/>
    </source>
</evidence>
<dbReference type="Gene3D" id="3.30.450.20">
    <property type="entry name" value="PAS domain"/>
    <property type="match status" value="1"/>
</dbReference>
<dbReference type="Pfam" id="PF08448">
    <property type="entry name" value="PAS_4"/>
    <property type="match status" value="1"/>
</dbReference>
<dbReference type="GO" id="GO:0000155">
    <property type="term" value="F:phosphorelay sensor kinase activity"/>
    <property type="evidence" value="ECO:0007669"/>
    <property type="project" value="InterPro"/>
</dbReference>
<evidence type="ECO:0000256" key="7">
    <source>
        <dbReference type="SAM" id="Phobius"/>
    </source>
</evidence>
<dbReference type="Pfam" id="PF02518">
    <property type="entry name" value="HATPase_c"/>
    <property type="match status" value="1"/>
</dbReference>
<dbReference type="PROSITE" id="PS50109">
    <property type="entry name" value="HIS_KIN"/>
    <property type="match status" value="1"/>
</dbReference>
<dbReference type="InterPro" id="IPR003594">
    <property type="entry name" value="HATPase_dom"/>
</dbReference>
<feature type="transmembrane region" description="Helical" evidence="7">
    <location>
        <begin position="187"/>
        <end position="214"/>
    </location>
</feature>
<keyword evidence="6" id="KW-0902">Two-component regulatory system</keyword>
<dbReference type="InterPro" id="IPR004358">
    <property type="entry name" value="Sig_transdc_His_kin-like_C"/>
</dbReference>
<protein>
    <submittedName>
        <fullName evidence="9">Multi-sensor signal transduction histidine kinase</fullName>
        <ecNumber evidence="9">2.7.3.-</ecNumber>
    </submittedName>
</protein>
<evidence type="ECO:0000256" key="4">
    <source>
        <dbReference type="ARBA" id="ARBA00022777"/>
    </source>
</evidence>
<reference evidence="9" key="1">
    <citation type="submission" date="2009-10" db="EMBL/GenBank/DDBJ databases">
        <title>Diversity of trophic interactions inside an arsenic-rich microbial ecosystem.</title>
        <authorList>
            <person name="Bertin P.N."/>
            <person name="Heinrich-Salmeron A."/>
            <person name="Pelletier E."/>
            <person name="Goulhen-Chollet F."/>
            <person name="Arsene-Ploetze F."/>
            <person name="Gallien S."/>
            <person name="Calteau A."/>
            <person name="Vallenet D."/>
            <person name="Casiot C."/>
            <person name="Chane-Woon-Ming B."/>
            <person name="Giloteaux L."/>
            <person name="Barakat M."/>
            <person name="Bonnefoy V."/>
            <person name="Bruneel O."/>
            <person name="Chandler M."/>
            <person name="Cleiss J."/>
            <person name="Duran R."/>
            <person name="Elbaz-Poulichet F."/>
            <person name="Fonknechten N."/>
            <person name="Lauga B."/>
            <person name="Mornico D."/>
            <person name="Ortet P."/>
            <person name="Schaeffer C."/>
            <person name="Siguier P."/>
            <person name="Alexander Thil Smith A."/>
            <person name="Van Dorsselaer A."/>
            <person name="Weissenbach J."/>
            <person name="Medigue C."/>
            <person name="Le Paslier D."/>
        </authorList>
    </citation>
    <scope>NUCLEOTIDE SEQUENCE</scope>
</reference>
<dbReference type="GO" id="GO:0005524">
    <property type="term" value="F:ATP binding"/>
    <property type="evidence" value="ECO:0007669"/>
    <property type="project" value="UniProtKB-KW"/>
</dbReference>
<dbReference type="CDD" id="cd00082">
    <property type="entry name" value="HisKA"/>
    <property type="match status" value="1"/>
</dbReference>
<dbReference type="SMART" id="SM00388">
    <property type="entry name" value="HisKA"/>
    <property type="match status" value="1"/>
</dbReference>
<comment type="caution">
    <text evidence="9">The sequence shown here is derived from an EMBL/GenBank/DDBJ whole genome shotgun (WGS) entry which is preliminary data.</text>
</comment>
<dbReference type="SUPFAM" id="SSF55874">
    <property type="entry name" value="ATPase domain of HSP90 chaperone/DNA topoisomerase II/histidine kinase"/>
    <property type="match status" value="1"/>
</dbReference>
<dbReference type="InterPro" id="IPR003661">
    <property type="entry name" value="HisK_dim/P_dom"/>
</dbReference>
<dbReference type="Gene3D" id="1.10.287.130">
    <property type="match status" value="1"/>
</dbReference>
<evidence type="ECO:0000256" key="6">
    <source>
        <dbReference type="ARBA" id="ARBA00023012"/>
    </source>
</evidence>
<dbReference type="SMART" id="SM00387">
    <property type="entry name" value="HATPase_c"/>
    <property type="match status" value="1"/>
</dbReference>
<evidence type="ECO:0000256" key="1">
    <source>
        <dbReference type="ARBA" id="ARBA00022553"/>
    </source>
</evidence>
<dbReference type="InterPro" id="IPR036890">
    <property type="entry name" value="HATPase_C_sf"/>
</dbReference>
<keyword evidence="5" id="KW-0067">ATP-binding</keyword>
<keyword evidence="7" id="KW-0812">Transmembrane</keyword>
<dbReference type="EC" id="2.7.3.-" evidence="9"/>